<dbReference type="Gene3D" id="3.40.50.2000">
    <property type="entry name" value="Glycogen Phosphorylase B"/>
    <property type="match status" value="1"/>
</dbReference>
<dbReference type="PANTHER" id="PTHR12526">
    <property type="entry name" value="GLYCOSYLTRANSFERASE"/>
    <property type="match status" value="1"/>
</dbReference>
<gene>
    <name evidence="1" type="ORF">SAMN02745702_02708</name>
</gene>
<reference evidence="1 2" key="1">
    <citation type="submission" date="2017-02" db="EMBL/GenBank/DDBJ databases">
        <authorList>
            <person name="Peterson S.W."/>
        </authorList>
    </citation>
    <scope>NUCLEOTIDE SEQUENCE [LARGE SCALE GENOMIC DNA]</scope>
    <source>
        <strain evidence="1 2">DSM 18034</strain>
    </source>
</reference>
<dbReference type="AlphaFoldDB" id="A0A1T4WVS5"/>
<dbReference type="SUPFAM" id="SSF53756">
    <property type="entry name" value="UDP-Glycosyltransferase/glycogen phosphorylase"/>
    <property type="match status" value="1"/>
</dbReference>
<protein>
    <submittedName>
        <fullName evidence="1">Glycosyl transferases group 1</fullName>
    </submittedName>
</protein>
<dbReference type="Pfam" id="PF13692">
    <property type="entry name" value="Glyco_trans_1_4"/>
    <property type="match status" value="1"/>
</dbReference>
<dbReference type="EMBL" id="FUYA01000011">
    <property type="protein sequence ID" value="SKA81416.1"/>
    <property type="molecule type" value="Genomic_DNA"/>
</dbReference>
<organism evidence="1 2">
    <name type="scientific">Desulfobaculum bizertense DSM 18034</name>
    <dbReference type="NCBI Taxonomy" id="1121442"/>
    <lineage>
        <taxon>Bacteria</taxon>
        <taxon>Pseudomonadati</taxon>
        <taxon>Thermodesulfobacteriota</taxon>
        <taxon>Desulfovibrionia</taxon>
        <taxon>Desulfovibrionales</taxon>
        <taxon>Desulfovibrionaceae</taxon>
        <taxon>Desulfobaculum</taxon>
    </lineage>
</organism>
<sequence>MPSVRFRVVPFVEDARKRGLHIKDVQIPKTALQRVGFYSTLPRAKVIVLQKKLLSSLELFLLRRKAQTLVFDFDDALWTTHPNQGNVSPRRTARLKKRLLRVCSKVDVVVAGNSYLAEQVRAVASRIFIMPTPLDTDRYVPASVGATVHSKPVVGWMGTSGNLFFLPGIVSELQSDADVKFMVVSGSDNVEFSGAFDYHYERWSSEHEVTQLQAMDIGLMPLTDDEYTRGKCGFKLLQYMACGVAPIASDVGFNREIIRHGENGFLVSSDKEMAHYIRLLARDPFLRHRIAVQARRTVVERFSLKVATQQLWRELGVV</sequence>
<dbReference type="STRING" id="1121442.SAMN02745702_02708"/>
<evidence type="ECO:0000313" key="2">
    <source>
        <dbReference type="Proteomes" id="UP000189733"/>
    </source>
</evidence>
<evidence type="ECO:0000313" key="1">
    <source>
        <dbReference type="EMBL" id="SKA81416.1"/>
    </source>
</evidence>
<dbReference type="CDD" id="cd03801">
    <property type="entry name" value="GT4_PimA-like"/>
    <property type="match status" value="1"/>
</dbReference>
<dbReference type="Proteomes" id="UP000189733">
    <property type="component" value="Unassembled WGS sequence"/>
</dbReference>
<keyword evidence="2" id="KW-1185">Reference proteome</keyword>
<accession>A0A1T4WVS5</accession>
<name>A0A1T4WVS5_9BACT</name>
<dbReference type="GO" id="GO:0016740">
    <property type="term" value="F:transferase activity"/>
    <property type="evidence" value="ECO:0007669"/>
    <property type="project" value="UniProtKB-KW"/>
</dbReference>
<keyword evidence="1" id="KW-0808">Transferase</keyword>
<proteinExistence type="predicted"/>